<dbReference type="NCBIfam" id="TIGR01539">
    <property type="entry name" value="portal_lambda"/>
    <property type="match status" value="1"/>
</dbReference>
<dbReference type="Pfam" id="PF05136">
    <property type="entry name" value="Phage_portal_2"/>
    <property type="match status" value="1"/>
</dbReference>
<dbReference type="EMBL" id="SLZQ01000004">
    <property type="protein sequence ID" value="TCS37477.1"/>
    <property type="molecule type" value="Genomic_DNA"/>
</dbReference>
<accession>A0A4R3HW29</accession>
<protein>
    <submittedName>
        <fullName evidence="1">Lambda family phage portal protein</fullName>
    </submittedName>
</protein>
<reference evidence="1 2" key="1">
    <citation type="submission" date="2019-03" db="EMBL/GenBank/DDBJ databases">
        <title>Genomic Encyclopedia of Type Strains, Phase IV (KMG-IV): sequencing the most valuable type-strain genomes for metagenomic binning, comparative biology and taxonomic classification.</title>
        <authorList>
            <person name="Goeker M."/>
        </authorList>
    </citation>
    <scope>NUCLEOTIDE SEQUENCE [LARGE SCALE GENOMIC DNA]</scope>
    <source>
        <strain evidence="1 2">DSM 7445</strain>
    </source>
</reference>
<dbReference type="OrthoDB" id="622132at2"/>
<dbReference type="AlphaFoldDB" id="A0A4R3HW29"/>
<comment type="caution">
    <text evidence="1">The sequence shown here is derived from an EMBL/GenBank/DDBJ whole genome shotgun (WGS) entry which is preliminary data.</text>
</comment>
<name>A0A4R3HW29_PAULE</name>
<dbReference type="Proteomes" id="UP000295382">
    <property type="component" value="Unassembled WGS sequence"/>
</dbReference>
<dbReference type="GO" id="GO:0005198">
    <property type="term" value="F:structural molecule activity"/>
    <property type="evidence" value="ECO:0007669"/>
    <property type="project" value="InterPro"/>
</dbReference>
<keyword evidence="2" id="KW-1185">Reference proteome</keyword>
<dbReference type="InterPro" id="IPR006429">
    <property type="entry name" value="Phage_lambda_portal"/>
</dbReference>
<gene>
    <name evidence="1" type="ORF">EDC30_104281</name>
</gene>
<evidence type="ECO:0000313" key="1">
    <source>
        <dbReference type="EMBL" id="TCS37477.1"/>
    </source>
</evidence>
<sequence>MAQKIKVNVMPNIVDKVVTYFDPVKGRQRLQARAQMALTGSYIGADKSRRSFRNWFTSGNSADDDLLPDLPTLREHSRDLMRNAPLAAGAVNTVVTNVVGTGLAMQARIDNQFLGLTDEEANQWQKNTEREYRLWCENRFECDATSTQNFYGMQDLVFRSALVNGDVVAVLPSRQLPGCAYGLKVQAVEGDRLATPPDLITSPNIFGGVEVDDFGATVALHIADRHPNALARVRGKVNFTRIVVRGEKSGRVNAIHLFRRTRPDQRRGEPYLAAVIEPLKQLDRYTEAEIMAAVISGMFTVFVEHAADEGAPAPIDGGSAPGSEPEIQLASGAIVDLEHGAKASIANPGRPNVAFDPFVMAVLRQIGVALELPFEVLIKHYTASYSAARAAMLEAWKFFKIRRMWLADNFCQPVYETWLAEAVATGRIAAPGFFADPAVRKAWCGAVWLGDGPGSIDPLKEANAVEKRIDIGLTTLAEEVAAFDGGDWETKHSQRTREHRMRREAGLLKLPSGIAAPPDPPSDNTDQ</sequence>
<dbReference type="GO" id="GO:0019068">
    <property type="term" value="P:virion assembly"/>
    <property type="evidence" value="ECO:0007669"/>
    <property type="project" value="InterPro"/>
</dbReference>
<evidence type="ECO:0000313" key="2">
    <source>
        <dbReference type="Proteomes" id="UP000295382"/>
    </source>
</evidence>
<proteinExistence type="predicted"/>
<dbReference type="RefSeq" id="WP_132258415.1">
    <property type="nucleotide sequence ID" value="NZ_SLZQ01000004.1"/>
</dbReference>
<organism evidence="1 2">
    <name type="scientific">Paucimonas lemoignei</name>
    <name type="common">Pseudomonas lemoignei</name>
    <dbReference type="NCBI Taxonomy" id="29443"/>
    <lineage>
        <taxon>Bacteria</taxon>
        <taxon>Pseudomonadati</taxon>
        <taxon>Pseudomonadota</taxon>
        <taxon>Betaproteobacteria</taxon>
        <taxon>Burkholderiales</taxon>
        <taxon>Burkholderiaceae</taxon>
        <taxon>Paucimonas</taxon>
    </lineage>
</organism>